<dbReference type="InterPro" id="IPR003848">
    <property type="entry name" value="DUF218"/>
</dbReference>
<accession>A0A1H7S1B6</accession>
<evidence type="ECO:0000313" key="2">
    <source>
        <dbReference type="EMBL" id="SEL66391.1"/>
    </source>
</evidence>
<name>A0A1H7S1B6_9SPHN</name>
<dbReference type="Proteomes" id="UP000199214">
    <property type="component" value="Unassembled WGS sequence"/>
</dbReference>
<proteinExistence type="predicted"/>
<dbReference type="EMBL" id="FNZZ01000004">
    <property type="protein sequence ID" value="SEL66391.1"/>
    <property type="molecule type" value="Genomic_DNA"/>
</dbReference>
<dbReference type="Gene3D" id="3.40.50.620">
    <property type="entry name" value="HUPs"/>
    <property type="match status" value="1"/>
</dbReference>
<dbReference type="PANTHER" id="PTHR30336:SF4">
    <property type="entry name" value="ENVELOPE BIOGENESIS FACTOR ELYC"/>
    <property type="match status" value="1"/>
</dbReference>
<dbReference type="RefSeq" id="WP_177171642.1">
    <property type="nucleotide sequence ID" value="NZ_FNZZ01000004.1"/>
</dbReference>
<dbReference type="GO" id="GO:0005886">
    <property type="term" value="C:plasma membrane"/>
    <property type="evidence" value="ECO:0007669"/>
    <property type="project" value="TreeGrafter"/>
</dbReference>
<feature type="domain" description="DUF218" evidence="1">
    <location>
        <begin position="12"/>
        <end position="152"/>
    </location>
</feature>
<protein>
    <submittedName>
        <fullName evidence="2">DUF218 domain-containing protein</fullName>
    </submittedName>
</protein>
<organism evidence="2 3">
    <name type="scientific">Sphingomonas palmae</name>
    <dbReference type="NCBI Taxonomy" id="1855283"/>
    <lineage>
        <taxon>Bacteria</taxon>
        <taxon>Pseudomonadati</taxon>
        <taxon>Pseudomonadota</taxon>
        <taxon>Alphaproteobacteria</taxon>
        <taxon>Sphingomonadales</taxon>
        <taxon>Sphingomonadaceae</taxon>
        <taxon>Sphingomonas</taxon>
    </lineage>
</organism>
<sequence length="169" mass="18087">MTGPAISSDPLVVVFGAAVRADGRASGALAGRIELARHLAARSPEAIVFCSGAIGDEGSSEASVIARGLRDTVAADRLVLDEESRDTLQTARAAADYARSNGIARCVACTDNWHQPRARMLLRLFGVRTMGARLDHGHRPARRRARAYVREALALPYDAVAGAWALIRR</sequence>
<evidence type="ECO:0000259" key="1">
    <source>
        <dbReference type="Pfam" id="PF02698"/>
    </source>
</evidence>
<gene>
    <name evidence="2" type="ORF">SAMN05216382_2416</name>
</gene>
<dbReference type="Pfam" id="PF02698">
    <property type="entry name" value="DUF218"/>
    <property type="match status" value="1"/>
</dbReference>
<reference evidence="3" key="1">
    <citation type="submission" date="2016-10" db="EMBL/GenBank/DDBJ databases">
        <authorList>
            <person name="Varghese N."/>
            <person name="Submissions S."/>
        </authorList>
    </citation>
    <scope>NUCLEOTIDE SEQUENCE [LARGE SCALE GENOMIC DNA]</scope>
    <source>
        <strain evidence="3">JS21-1</strain>
    </source>
</reference>
<dbReference type="InterPro" id="IPR014729">
    <property type="entry name" value="Rossmann-like_a/b/a_fold"/>
</dbReference>
<dbReference type="InterPro" id="IPR051599">
    <property type="entry name" value="Cell_Envelope_Assoc"/>
</dbReference>
<keyword evidence="3" id="KW-1185">Reference proteome</keyword>
<dbReference type="STRING" id="1855283.SAMN05216382_2416"/>
<dbReference type="GO" id="GO:0043164">
    <property type="term" value="P:Gram-negative-bacterium-type cell wall biogenesis"/>
    <property type="evidence" value="ECO:0007669"/>
    <property type="project" value="TreeGrafter"/>
</dbReference>
<dbReference type="PANTHER" id="PTHR30336">
    <property type="entry name" value="INNER MEMBRANE PROTEIN, PROBABLE PERMEASE"/>
    <property type="match status" value="1"/>
</dbReference>
<dbReference type="GO" id="GO:0000270">
    <property type="term" value="P:peptidoglycan metabolic process"/>
    <property type="evidence" value="ECO:0007669"/>
    <property type="project" value="TreeGrafter"/>
</dbReference>
<evidence type="ECO:0000313" key="3">
    <source>
        <dbReference type="Proteomes" id="UP000199214"/>
    </source>
</evidence>
<dbReference type="CDD" id="cd06259">
    <property type="entry name" value="YdcF-like"/>
    <property type="match status" value="1"/>
</dbReference>
<dbReference type="AlphaFoldDB" id="A0A1H7S1B6"/>